<proteinExistence type="predicted"/>
<feature type="coiled-coil region" evidence="1">
    <location>
        <begin position="387"/>
        <end position="442"/>
    </location>
</feature>
<evidence type="ECO:0000313" key="4">
    <source>
        <dbReference type="EMBL" id="SLN47095.1"/>
    </source>
</evidence>
<keyword evidence="3" id="KW-1133">Transmembrane helix</keyword>
<feature type="transmembrane region" description="Helical" evidence="3">
    <location>
        <begin position="513"/>
        <end position="533"/>
    </location>
</feature>
<evidence type="ECO:0000313" key="5">
    <source>
        <dbReference type="Proteomes" id="UP000193623"/>
    </source>
</evidence>
<keyword evidence="3" id="KW-0472">Membrane</keyword>
<feature type="compositionally biased region" description="Basic residues" evidence="2">
    <location>
        <begin position="1"/>
        <end position="14"/>
    </location>
</feature>
<reference evidence="4 5" key="1">
    <citation type="submission" date="2017-03" db="EMBL/GenBank/DDBJ databases">
        <authorList>
            <person name="Afonso C.L."/>
            <person name="Miller P.J."/>
            <person name="Scott M.A."/>
            <person name="Spackman E."/>
            <person name="Goraichik I."/>
            <person name="Dimitrov K.M."/>
            <person name="Suarez D.L."/>
            <person name="Swayne D.E."/>
        </authorList>
    </citation>
    <scope>NUCLEOTIDE SEQUENCE [LARGE SCALE GENOMIC DNA]</scope>
    <source>
        <strain evidence="4 5">CECT 8397</strain>
    </source>
</reference>
<dbReference type="EMBL" id="FWFT01000003">
    <property type="protein sequence ID" value="SLN47095.1"/>
    <property type="molecule type" value="Genomic_DNA"/>
</dbReference>
<dbReference type="OrthoDB" id="7810642at2"/>
<evidence type="ECO:0000256" key="2">
    <source>
        <dbReference type="SAM" id="MobiDB-lite"/>
    </source>
</evidence>
<evidence type="ECO:0000256" key="3">
    <source>
        <dbReference type="SAM" id="Phobius"/>
    </source>
</evidence>
<organism evidence="4 5">
    <name type="scientific">Pseudooctadecabacter jejudonensis</name>
    <dbReference type="NCBI Taxonomy" id="1391910"/>
    <lineage>
        <taxon>Bacteria</taxon>
        <taxon>Pseudomonadati</taxon>
        <taxon>Pseudomonadota</taxon>
        <taxon>Alphaproteobacteria</taxon>
        <taxon>Rhodobacterales</taxon>
        <taxon>Paracoccaceae</taxon>
        <taxon>Pseudooctadecabacter</taxon>
    </lineage>
</organism>
<evidence type="ECO:0000256" key="1">
    <source>
        <dbReference type="SAM" id="Coils"/>
    </source>
</evidence>
<dbReference type="PANTHER" id="PTHR32309">
    <property type="entry name" value="TYROSINE-PROTEIN KINASE"/>
    <property type="match status" value="1"/>
</dbReference>
<dbReference type="InterPro" id="IPR050445">
    <property type="entry name" value="Bact_polysacc_biosynth/exp"/>
</dbReference>
<feature type="compositionally biased region" description="Low complexity" evidence="2">
    <location>
        <begin position="15"/>
        <end position="35"/>
    </location>
</feature>
<gene>
    <name evidence="4" type="ORF">PSJ8397_02465</name>
</gene>
<dbReference type="PANTHER" id="PTHR32309:SF13">
    <property type="entry name" value="FERRIC ENTEROBACTIN TRANSPORT PROTEIN FEPE"/>
    <property type="match status" value="1"/>
</dbReference>
<dbReference type="GO" id="GO:0004713">
    <property type="term" value="F:protein tyrosine kinase activity"/>
    <property type="evidence" value="ECO:0007669"/>
    <property type="project" value="TreeGrafter"/>
</dbReference>
<keyword evidence="1" id="KW-0175">Coiled coil</keyword>
<dbReference type="AlphaFoldDB" id="A0A1Y5SRZ7"/>
<protein>
    <submittedName>
        <fullName evidence="4">Uncharacterized protein</fullName>
    </submittedName>
</protein>
<name>A0A1Y5SRZ7_9RHOB</name>
<accession>A0A1Y5SRZ7</accession>
<feature type="region of interest" description="Disordered" evidence="2">
    <location>
        <begin position="1"/>
        <end position="47"/>
    </location>
</feature>
<feature type="transmembrane region" description="Helical" evidence="3">
    <location>
        <begin position="182"/>
        <end position="205"/>
    </location>
</feature>
<sequence>MTTKPKAPKFRIRRSSTAAEAADAAPSDPTETAAPQGAASGAVDSAQTVSAEADLDAIRQEGLTGRQLRMARRVAQKQGLAVTSDFDAVRQLRQRGIDPFQRANVLELVAPTAGPAAAGNQMQAATAKVPADQARVQLPQTVQRQQGLPSTQVGAAPNPANDRINEIREIQRDIARRRRRNLYLLMVRLGMFVILPTVAAGYYFYAIATPMYGTKSEFVIQQADSQSGGGFGSLFQGTGLATQTDSITVQSYMTSREAFMRLDGDHGFREHFSDPSIDPIQRLDPDATVEAAYSIFQDNVQIGYDTTEGLLKMEVIAADPAKSQEFSEALLGYAEEQVDQLTQRIREDQMAGALATFEEATVRRNDALAELVSIQQDTEQGPIGAESSALQQRIVNLQVQLDDERLNLAALNNNRRPNEAQVRAVESQILILENQIDILRSQLSGEGTIVENDARLRLAEENYAFEVANVQAAQASMDTARIEANRQVRYLSVSVAPIAPDEPTYPRAFENTLVAFLIFSGIYLMISLTSSILREQVSS</sequence>
<keyword evidence="3" id="KW-0812">Transmembrane</keyword>
<dbReference type="GO" id="GO:0005886">
    <property type="term" value="C:plasma membrane"/>
    <property type="evidence" value="ECO:0007669"/>
    <property type="project" value="TreeGrafter"/>
</dbReference>
<dbReference type="Proteomes" id="UP000193623">
    <property type="component" value="Unassembled WGS sequence"/>
</dbReference>
<keyword evidence="5" id="KW-1185">Reference proteome</keyword>
<dbReference type="RefSeq" id="WP_085864845.1">
    <property type="nucleotide sequence ID" value="NZ_FWFT01000003.1"/>
</dbReference>